<organism evidence="1 2">
    <name type="scientific">Roseicella frigidaeris</name>
    <dbReference type="NCBI Taxonomy" id="2230885"/>
    <lineage>
        <taxon>Bacteria</taxon>
        <taxon>Pseudomonadati</taxon>
        <taxon>Pseudomonadota</taxon>
        <taxon>Alphaproteobacteria</taxon>
        <taxon>Acetobacterales</taxon>
        <taxon>Roseomonadaceae</taxon>
        <taxon>Roseicella</taxon>
    </lineage>
</organism>
<reference evidence="2" key="1">
    <citation type="submission" date="2018-06" db="EMBL/GenBank/DDBJ databases">
        <authorList>
            <person name="Khan S.A."/>
        </authorList>
    </citation>
    <scope>NUCLEOTIDE SEQUENCE [LARGE SCALE GENOMIC DNA]</scope>
    <source>
        <strain evidence="2">DB-1506</strain>
    </source>
</reference>
<dbReference type="AlphaFoldDB" id="A0A327LVX0"/>
<gene>
    <name evidence="1" type="ORF">DOO78_26000</name>
</gene>
<dbReference type="RefSeq" id="WP_111472795.1">
    <property type="nucleotide sequence ID" value="NZ_QLIX01000049.1"/>
</dbReference>
<accession>A0A327LVX0</accession>
<keyword evidence="2" id="KW-1185">Reference proteome</keyword>
<evidence type="ECO:0000313" key="2">
    <source>
        <dbReference type="Proteomes" id="UP000249065"/>
    </source>
</evidence>
<sequence>MQFVCDAPGRRTWFRIETEAEAAQESELMRHAVEKHYRRAHEAAAESYDPTGIPYIEQGIRRATHIRRAMPAFFTLRNEEGQALVTAMLPSPEPSDLAFRPVVVGPGNSDPYPQHGDAIEVLGRHVGVTLDRARCYPYRRG</sequence>
<proteinExistence type="predicted"/>
<dbReference type="Proteomes" id="UP000249065">
    <property type="component" value="Unassembled WGS sequence"/>
</dbReference>
<evidence type="ECO:0000313" key="1">
    <source>
        <dbReference type="EMBL" id="RAI54566.1"/>
    </source>
</evidence>
<dbReference type="OrthoDB" id="8018220at2"/>
<protein>
    <submittedName>
        <fullName evidence="1">Uncharacterized protein</fullName>
    </submittedName>
</protein>
<dbReference type="EMBL" id="QLIX01000049">
    <property type="protein sequence ID" value="RAI54566.1"/>
    <property type="molecule type" value="Genomic_DNA"/>
</dbReference>
<comment type="caution">
    <text evidence="1">The sequence shown here is derived from an EMBL/GenBank/DDBJ whole genome shotgun (WGS) entry which is preliminary data.</text>
</comment>
<name>A0A327LVX0_9PROT</name>